<dbReference type="GO" id="GO:0000428">
    <property type="term" value="C:DNA-directed RNA polymerase complex"/>
    <property type="evidence" value="ECO:0007669"/>
    <property type="project" value="UniProtKB-KW"/>
</dbReference>
<comment type="similarity">
    <text evidence="1">Belongs to the RpoE family.</text>
</comment>
<name>A0A9D9DGV8_9BACL</name>
<keyword evidence="3 9" id="KW-0808">Transferase</keyword>
<evidence type="ECO:0000313" key="9">
    <source>
        <dbReference type="EMBL" id="MBO8427449.1"/>
    </source>
</evidence>
<keyword evidence="5" id="KW-0804">Transcription</keyword>
<evidence type="ECO:0000256" key="2">
    <source>
        <dbReference type="ARBA" id="ARBA00022478"/>
    </source>
</evidence>
<evidence type="ECO:0000256" key="1">
    <source>
        <dbReference type="ARBA" id="ARBA00009828"/>
    </source>
</evidence>
<dbReference type="GO" id="GO:0016779">
    <property type="term" value="F:nucleotidyltransferase activity"/>
    <property type="evidence" value="ECO:0007669"/>
    <property type="project" value="UniProtKB-KW"/>
</dbReference>
<organism evidence="9 10">
    <name type="scientific">Candidatus Onthovivens merdipullorum</name>
    <dbReference type="NCBI Taxonomy" id="2840889"/>
    <lineage>
        <taxon>Bacteria</taxon>
        <taxon>Bacillati</taxon>
        <taxon>Bacillota</taxon>
        <taxon>Bacilli</taxon>
        <taxon>Bacillales</taxon>
        <taxon>Candidatus Onthovivens</taxon>
    </lineage>
</organism>
<feature type="region of interest" description="Disordered" evidence="7">
    <location>
        <begin position="93"/>
        <end position="133"/>
    </location>
</feature>
<feature type="compositionally biased region" description="Acidic residues" evidence="7">
    <location>
        <begin position="93"/>
        <end position="124"/>
    </location>
</feature>
<evidence type="ECO:0000256" key="3">
    <source>
        <dbReference type="ARBA" id="ARBA00022679"/>
    </source>
</evidence>
<feature type="domain" description="HTH HARE-type" evidence="8">
    <location>
        <begin position="8"/>
        <end position="75"/>
    </location>
</feature>
<keyword evidence="2 9" id="KW-0240">DNA-directed RNA polymerase</keyword>
<dbReference type="AlphaFoldDB" id="A0A9D9DGV8"/>
<dbReference type="PROSITE" id="PS51913">
    <property type="entry name" value="HTH_HARE"/>
    <property type="match status" value="1"/>
</dbReference>
<dbReference type="Pfam" id="PF05066">
    <property type="entry name" value="HARE-HTH"/>
    <property type="match status" value="1"/>
</dbReference>
<dbReference type="Proteomes" id="UP000823613">
    <property type="component" value="Unassembled WGS sequence"/>
</dbReference>
<reference evidence="9" key="1">
    <citation type="submission" date="2020-10" db="EMBL/GenBank/DDBJ databases">
        <authorList>
            <person name="Gilroy R."/>
        </authorList>
    </citation>
    <scope>NUCLEOTIDE SEQUENCE</scope>
    <source>
        <strain evidence="9">11159</strain>
    </source>
</reference>
<evidence type="ECO:0000256" key="5">
    <source>
        <dbReference type="ARBA" id="ARBA00023163"/>
    </source>
</evidence>
<evidence type="ECO:0000256" key="4">
    <source>
        <dbReference type="ARBA" id="ARBA00022695"/>
    </source>
</evidence>
<sequence>MEENYKNESMVDIAYKLLKESDRVMSFQEIYKNVSDKLDLTPQERMAKMSQFYTNLSLDGRFVNCKNNEWNLRENVSYENAHQSLNDYYADIDEETIANTDTEELDDEEKEAMDIDKGDDEDKDYDSSKEEDL</sequence>
<dbReference type="Gene3D" id="1.10.10.1250">
    <property type="entry name" value="RNA polymerase, subunit delta, N-terminal domain"/>
    <property type="match status" value="1"/>
</dbReference>
<evidence type="ECO:0000256" key="7">
    <source>
        <dbReference type="SAM" id="MobiDB-lite"/>
    </source>
</evidence>
<evidence type="ECO:0000313" key="10">
    <source>
        <dbReference type="Proteomes" id="UP000823613"/>
    </source>
</evidence>
<gene>
    <name evidence="9" type="primary">rpoE</name>
    <name evidence="9" type="ORF">IAC58_02680</name>
</gene>
<dbReference type="GO" id="GO:0006355">
    <property type="term" value="P:regulation of DNA-templated transcription"/>
    <property type="evidence" value="ECO:0007669"/>
    <property type="project" value="InterPro"/>
</dbReference>
<keyword evidence="4 9" id="KW-0548">Nucleotidyltransferase</keyword>
<proteinExistence type="inferred from homology"/>
<evidence type="ECO:0000256" key="6">
    <source>
        <dbReference type="ARBA" id="ARBA00031937"/>
    </source>
</evidence>
<reference evidence="9" key="2">
    <citation type="journal article" date="2021" name="PeerJ">
        <title>Extensive microbial diversity within the chicken gut microbiome revealed by metagenomics and culture.</title>
        <authorList>
            <person name="Gilroy R."/>
            <person name="Ravi A."/>
            <person name="Getino M."/>
            <person name="Pursley I."/>
            <person name="Horton D.L."/>
            <person name="Alikhan N.F."/>
            <person name="Baker D."/>
            <person name="Gharbi K."/>
            <person name="Hall N."/>
            <person name="Watson M."/>
            <person name="Adriaenssens E.M."/>
            <person name="Foster-Nyarko E."/>
            <person name="Jarju S."/>
            <person name="Secka A."/>
            <person name="Antonio M."/>
            <person name="Oren A."/>
            <person name="Chaudhuri R.R."/>
            <person name="La Ragione R."/>
            <person name="Hildebrand F."/>
            <person name="Pallen M.J."/>
        </authorList>
    </citation>
    <scope>NUCLEOTIDE SEQUENCE</scope>
    <source>
        <strain evidence="9">11159</strain>
    </source>
</reference>
<dbReference type="InterPro" id="IPR007759">
    <property type="entry name" value="Asxl_HARE-HTH"/>
</dbReference>
<dbReference type="GO" id="GO:0006351">
    <property type="term" value="P:DNA-templated transcription"/>
    <property type="evidence" value="ECO:0007669"/>
    <property type="project" value="InterPro"/>
</dbReference>
<comment type="caution">
    <text evidence="9">The sequence shown here is derived from an EMBL/GenBank/DDBJ whole genome shotgun (WGS) entry which is preliminary data.</text>
</comment>
<evidence type="ECO:0000259" key="8">
    <source>
        <dbReference type="PROSITE" id="PS51913"/>
    </source>
</evidence>
<dbReference type="NCBIfam" id="TIGR04567">
    <property type="entry name" value="RNAP_delt_lowGC"/>
    <property type="match status" value="1"/>
</dbReference>
<protein>
    <recommendedName>
        <fullName evidence="6">RNAP delta factor</fullName>
    </recommendedName>
</protein>
<dbReference type="EMBL" id="JADIMY010000058">
    <property type="protein sequence ID" value="MBO8427449.1"/>
    <property type="molecule type" value="Genomic_DNA"/>
</dbReference>
<dbReference type="InterPro" id="IPR029757">
    <property type="entry name" value="RpoE"/>
</dbReference>
<dbReference type="InterPro" id="IPR038087">
    <property type="entry name" value="RNAP_delta_N_dom_sf"/>
</dbReference>
<accession>A0A9D9DGV8</accession>